<dbReference type="OrthoDB" id="9777067at2"/>
<proteinExistence type="inferred from homology"/>
<feature type="binding site" evidence="12">
    <location>
        <begin position="43"/>
        <end position="45"/>
    </location>
    <ligand>
        <name>ATP</name>
        <dbReference type="ChEBI" id="CHEBI:30616"/>
    </ligand>
</feature>
<comment type="similarity">
    <text evidence="11 12">Belongs to the ribose-phosphate pyrophosphokinase family. Class I subfamily.</text>
</comment>
<evidence type="ECO:0000256" key="5">
    <source>
        <dbReference type="ARBA" id="ARBA00022741"/>
    </source>
</evidence>
<dbReference type="InterPro" id="IPR005946">
    <property type="entry name" value="Rib-P_diPkinase"/>
</dbReference>
<evidence type="ECO:0000313" key="15">
    <source>
        <dbReference type="Proteomes" id="UP000238205"/>
    </source>
</evidence>
<keyword evidence="2 12" id="KW-0808">Transferase</keyword>
<comment type="pathway">
    <text evidence="1 12">Metabolic intermediate biosynthesis; 5-phospho-alpha-D-ribose 1-diphosphate biosynthesis; 5-phospho-alpha-D-ribose 1-diphosphate from D-ribose 5-phosphate (route I): step 1/1.</text>
</comment>
<evidence type="ECO:0000256" key="9">
    <source>
        <dbReference type="ARBA" id="ARBA00049535"/>
    </source>
</evidence>
<feature type="domain" description="Ribose-phosphate pyrophosphokinase N-terminal" evidence="13">
    <location>
        <begin position="10"/>
        <end position="126"/>
    </location>
</feature>
<comment type="subcellular location">
    <subcellularLocation>
        <location evidence="12">Cytoplasm</location>
    </subcellularLocation>
</comment>
<dbReference type="InterPro" id="IPR029099">
    <property type="entry name" value="Pribosyltran_N"/>
</dbReference>
<keyword evidence="12" id="KW-0963">Cytoplasm</keyword>
<keyword evidence="7 12" id="KW-0067">ATP-binding</keyword>
<evidence type="ECO:0000256" key="2">
    <source>
        <dbReference type="ARBA" id="ARBA00022679"/>
    </source>
</evidence>
<accession>A0A2T0W5Q9</accession>
<evidence type="ECO:0000313" key="14">
    <source>
        <dbReference type="EMBL" id="PRY81043.1"/>
    </source>
</evidence>
<protein>
    <recommendedName>
        <fullName evidence="12">Ribose-phosphate pyrophosphokinase</fullName>
        <shortName evidence="12">RPPK</shortName>
        <ecNumber evidence="12">2.7.6.1</ecNumber>
    </recommendedName>
    <alternativeName>
        <fullName evidence="12">5-phospho-D-ribosyl alpha-1-diphosphate synthase</fullName>
    </alternativeName>
    <alternativeName>
        <fullName evidence="12">Phosphoribosyl diphosphate synthase</fullName>
    </alternativeName>
    <alternativeName>
        <fullName evidence="12">Phosphoribosyl pyrophosphate synthase</fullName>
        <shortName evidence="12">P-Rib-PP synthase</shortName>
        <shortName evidence="12">PRPP synthase</shortName>
        <shortName evidence="12">PRPPase</shortName>
    </alternativeName>
</protein>
<dbReference type="GO" id="GO:0006164">
    <property type="term" value="P:purine nucleotide biosynthetic process"/>
    <property type="evidence" value="ECO:0007669"/>
    <property type="project" value="TreeGrafter"/>
</dbReference>
<dbReference type="GO" id="GO:0009156">
    <property type="term" value="P:ribonucleoside monophosphate biosynthetic process"/>
    <property type="evidence" value="ECO:0007669"/>
    <property type="project" value="InterPro"/>
</dbReference>
<evidence type="ECO:0000256" key="8">
    <source>
        <dbReference type="ARBA" id="ARBA00022842"/>
    </source>
</evidence>
<feature type="binding site" evidence="12">
    <location>
        <position position="226"/>
    </location>
    <ligand>
        <name>D-ribose 5-phosphate</name>
        <dbReference type="ChEBI" id="CHEBI:78346"/>
    </ligand>
</feature>
<evidence type="ECO:0000256" key="10">
    <source>
        <dbReference type="ARBA" id="ARBA00054914"/>
    </source>
</evidence>
<dbReference type="AlphaFoldDB" id="A0A2T0W5Q9"/>
<evidence type="ECO:0000256" key="7">
    <source>
        <dbReference type="ARBA" id="ARBA00022840"/>
    </source>
</evidence>
<keyword evidence="6 12" id="KW-0418">Kinase</keyword>
<dbReference type="GO" id="GO:0005524">
    <property type="term" value="F:ATP binding"/>
    <property type="evidence" value="ECO:0007669"/>
    <property type="project" value="UniProtKB-KW"/>
</dbReference>
<dbReference type="InterPro" id="IPR037515">
    <property type="entry name" value="Rib-P_diPkinase_bac"/>
</dbReference>
<dbReference type="PANTHER" id="PTHR10210">
    <property type="entry name" value="RIBOSE-PHOSPHATE DIPHOSPHOKINASE FAMILY MEMBER"/>
    <property type="match status" value="1"/>
</dbReference>
<dbReference type="InterPro" id="IPR000836">
    <property type="entry name" value="PRTase_dom"/>
</dbReference>
<dbReference type="NCBIfam" id="NF002320">
    <property type="entry name" value="PRK01259.1"/>
    <property type="match status" value="1"/>
</dbReference>
<evidence type="ECO:0000259" key="13">
    <source>
        <dbReference type="Pfam" id="PF13793"/>
    </source>
</evidence>
<dbReference type="Proteomes" id="UP000238205">
    <property type="component" value="Unassembled WGS sequence"/>
</dbReference>
<dbReference type="GO" id="GO:0006015">
    <property type="term" value="P:5-phosphoribose 1-diphosphate biosynthetic process"/>
    <property type="evidence" value="ECO:0007669"/>
    <property type="project" value="UniProtKB-UniRule"/>
</dbReference>
<comment type="cofactor">
    <cofactor evidence="12">
        <name>Mg(2+)</name>
        <dbReference type="ChEBI" id="CHEBI:18420"/>
    </cofactor>
    <text evidence="12">Binds 2 Mg(2+) ions per subunit.</text>
</comment>
<feature type="binding site" evidence="12">
    <location>
        <position position="177"/>
    </location>
    <ligand>
        <name>Mg(2+)</name>
        <dbReference type="ChEBI" id="CHEBI:18420"/>
    </ligand>
</feature>
<dbReference type="UniPathway" id="UPA00087">
    <property type="reaction ID" value="UER00172"/>
</dbReference>
<feature type="active site" evidence="12">
    <location>
        <position position="200"/>
    </location>
</feature>
<keyword evidence="15" id="KW-1185">Reference proteome</keyword>
<comment type="catalytic activity">
    <reaction evidence="9 12">
        <text>D-ribose 5-phosphate + ATP = 5-phospho-alpha-D-ribose 1-diphosphate + AMP + H(+)</text>
        <dbReference type="Rhea" id="RHEA:15609"/>
        <dbReference type="ChEBI" id="CHEBI:15378"/>
        <dbReference type="ChEBI" id="CHEBI:30616"/>
        <dbReference type="ChEBI" id="CHEBI:58017"/>
        <dbReference type="ChEBI" id="CHEBI:78346"/>
        <dbReference type="ChEBI" id="CHEBI:456215"/>
        <dbReference type="EC" id="2.7.6.1"/>
    </reaction>
</comment>
<dbReference type="PROSITE" id="PS00114">
    <property type="entry name" value="PRPP_SYNTHASE"/>
    <property type="match status" value="1"/>
</dbReference>
<sequence length="328" mass="36171">MNKESNSTELKIFALNSNRPLAEAIAEEIGIELGEADITRFEDGEIRINIEESVRGDDVYIVQSTNDPSNDYIMEVLIMIDALKRASARTINVVMPYYGYARQDRKPGPREAITAKVVANMLTIAGATRIISMDLHAPQIQGFFDIPVDHLSATAILVNYFIDHNFGGDGTVIVSPDHAGVSRAREMAELLDSPLAIIDKRSAGHEVDEELNLVGDVKGCTCILYDDIIDTAKKVTRACKLLREAGAKDVYVCVTHPVLSDNAVERINHSGIKKVVVTNTIDIKEKETCSFIEVISIAPIIGDAILRIQGHKSIKPLFDKDYVDRLTH</sequence>
<dbReference type="Gene3D" id="3.40.50.2020">
    <property type="match status" value="2"/>
</dbReference>
<dbReference type="InterPro" id="IPR029057">
    <property type="entry name" value="PRTase-like"/>
</dbReference>
<dbReference type="CDD" id="cd06223">
    <property type="entry name" value="PRTases_typeI"/>
    <property type="match status" value="1"/>
</dbReference>
<keyword evidence="8 12" id="KW-0460">Magnesium</keyword>
<comment type="caution">
    <text evidence="14">The sequence shown here is derived from an EMBL/GenBank/DDBJ whole genome shotgun (WGS) entry which is preliminary data.</text>
</comment>
<gene>
    <name evidence="12" type="primary">prs</name>
    <name evidence="14" type="ORF">CLV38_11953</name>
</gene>
<dbReference type="SMART" id="SM01400">
    <property type="entry name" value="Pribosyltran_N"/>
    <property type="match status" value="1"/>
</dbReference>
<organism evidence="14 15">
    <name type="scientific">Alkalibacterium olivapovliticus</name>
    <dbReference type="NCBI Taxonomy" id="99907"/>
    <lineage>
        <taxon>Bacteria</taxon>
        <taxon>Bacillati</taxon>
        <taxon>Bacillota</taxon>
        <taxon>Bacilli</taxon>
        <taxon>Lactobacillales</taxon>
        <taxon>Carnobacteriaceae</taxon>
        <taxon>Alkalibacterium</taxon>
    </lineage>
</organism>
<comment type="caution">
    <text evidence="12">Lacks conserved residue(s) required for the propagation of feature annotation.</text>
</comment>
<dbReference type="PANTHER" id="PTHR10210:SF41">
    <property type="entry name" value="RIBOSE-PHOSPHATE PYROPHOSPHOKINASE 1, CHLOROPLASTIC"/>
    <property type="match status" value="1"/>
</dbReference>
<dbReference type="EMBL" id="PVTO01000019">
    <property type="protein sequence ID" value="PRY81043.1"/>
    <property type="molecule type" value="Genomic_DNA"/>
</dbReference>
<evidence type="ECO:0000256" key="3">
    <source>
        <dbReference type="ARBA" id="ARBA00022723"/>
    </source>
</evidence>
<keyword evidence="4 12" id="KW-0545">Nucleotide biosynthesis</keyword>
<comment type="function">
    <text evidence="10 12">Involved in the biosynthesis of the central metabolite phospho-alpha-D-ribosyl-1-pyrophosphate (PRPP) via the transfer of pyrophosphoryl group from ATP to 1-hydroxyl of ribose-5-phosphate (Rib-5-P).</text>
</comment>
<reference evidence="14 15" key="1">
    <citation type="submission" date="2018-03" db="EMBL/GenBank/DDBJ databases">
        <title>Genomic Encyclopedia of Archaeal and Bacterial Type Strains, Phase II (KMG-II): from individual species to whole genera.</title>
        <authorList>
            <person name="Goeker M."/>
        </authorList>
    </citation>
    <scope>NUCLEOTIDE SEQUENCE [LARGE SCALE GENOMIC DNA]</scope>
    <source>
        <strain evidence="14 15">DSM 13175</strain>
    </source>
</reference>
<dbReference type="HAMAP" id="MF_00583_B">
    <property type="entry name" value="RibP_PPkinase_B"/>
    <property type="match status" value="1"/>
</dbReference>
<evidence type="ECO:0000256" key="11">
    <source>
        <dbReference type="ARBA" id="ARBA00061444"/>
    </source>
</evidence>
<dbReference type="Pfam" id="PF14572">
    <property type="entry name" value="Pribosyl_synth"/>
    <property type="match status" value="1"/>
</dbReference>
<dbReference type="RefSeq" id="WP_106194706.1">
    <property type="nucleotide sequence ID" value="NZ_PVTO01000019.1"/>
</dbReference>
<evidence type="ECO:0000256" key="12">
    <source>
        <dbReference type="HAMAP-Rule" id="MF_00583"/>
    </source>
</evidence>
<dbReference type="GO" id="GO:0004749">
    <property type="term" value="F:ribose phosphate diphosphokinase activity"/>
    <property type="evidence" value="ECO:0007669"/>
    <property type="project" value="UniProtKB-UniRule"/>
</dbReference>
<dbReference type="GO" id="GO:0005737">
    <property type="term" value="C:cytoplasm"/>
    <property type="evidence" value="ECO:0007669"/>
    <property type="project" value="UniProtKB-SubCell"/>
</dbReference>
<feature type="binding site" evidence="12">
    <location>
        <begin position="102"/>
        <end position="103"/>
    </location>
    <ligand>
        <name>ATP</name>
        <dbReference type="ChEBI" id="CHEBI:30616"/>
    </ligand>
</feature>
<evidence type="ECO:0000256" key="4">
    <source>
        <dbReference type="ARBA" id="ARBA00022727"/>
    </source>
</evidence>
<dbReference type="FunFam" id="3.40.50.2020:FF:000001">
    <property type="entry name" value="Ribose-phosphate pyrophosphokinase"/>
    <property type="match status" value="1"/>
</dbReference>
<feature type="binding site" evidence="12">
    <location>
        <position position="136"/>
    </location>
    <ligand>
        <name>Mg(2+)</name>
        <dbReference type="ChEBI" id="CHEBI:18420"/>
    </ligand>
</feature>
<dbReference type="GO" id="GO:0016301">
    <property type="term" value="F:kinase activity"/>
    <property type="evidence" value="ECO:0007669"/>
    <property type="project" value="UniProtKB-KW"/>
</dbReference>
<keyword evidence="3 12" id="KW-0479">Metal-binding</keyword>
<name>A0A2T0W5Q9_9LACT</name>
<dbReference type="SUPFAM" id="SSF53271">
    <property type="entry name" value="PRTase-like"/>
    <property type="match status" value="1"/>
</dbReference>
<dbReference type="GO" id="GO:0000287">
    <property type="term" value="F:magnesium ion binding"/>
    <property type="evidence" value="ECO:0007669"/>
    <property type="project" value="UniProtKB-UniRule"/>
</dbReference>
<keyword evidence="5 12" id="KW-0547">Nucleotide-binding</keyword>
<dbReference type="NCBIfam" id="TIGR01251">
    <property type="entry name" value="ribP_PPkin"/>
    <property type="match status" value="1"/>
</dbReference>
<dbReference type="GO" id="GO:0002189">
    <property type="term" value="C:ribose phosphate diphosphokinase complex"/>
    <property type="evidence" value="ECO:0007669"/>
    <property type="project" value="TreeGrafter"/>
</dbReference>
<comment type="subunit">
    <text evidence="12">Homohexamer.</text>
</comment>
<dbReference type="EC" id="2.7.6.1" evidence="12"/>
<evidence type="ECO:0000256" key="6">
    <source>
        <dbReference type="ARBA" id="ARBA00022777"/>
    </source>
</evidence>
<dbReference type="Pfam" id="PF13793">
    <property type="entry name" value="Pribosyltran_N"/>
    <property type="match status" value="1"/>
</dbReference>
<dbReference type="InterPro" id="IPR000842">
    <property type="entry name" value="PRib_PP_synth_CS"/>
</dbReference>
<evidence type="ECO:0000256" key="1">
    <source>
        <dbReference type="ARBA" id="ARBA00004996"/>
    </source>
</evidence>